<feature type="site" description="Transition state stabilizer" evidence="4">
    <location>
        <position position="455"/>
    </location>
</feature>
<evidence type="ECO:0000313" key="7">
    <source>
        <dbReference type="Proteomes" id="UP000240987"/>
    </source>
</evidence>
<comment type="caution">
    <text evidence="6">The sequence shown here is derived from an EMBL/GenBank/DDBJ whole genome shotgun (WGS) entry which is preliminary data.</text>
</comment>
<accession>A0A2T3JMT1</accession>
<evidence type="ECO:0000256" key="3">
    <source>
        <dbReference type="PIRSR" id="PIRSR036918-50"/>
    </source>
</evidence>
<keyword evidence="2" id="KW-0326">Glycosidase</keyword>
<feature type="domain" description="Glycosyl hydrolase family 13 catalytic" evidence="5">
    <location>
        <begin position="127"/>
        <end position="530"/>
    </location>
</feature>
<dbReference type="PIRSF" id="PIRSF036918">
    <property type="entry name" value="Maltodextrin_glucosidase"/>
    <property type="match status" value="1"/>
</dbReference>
<dbReference type="GO" id="GO:0005975">
    <property type="term" value="P:carbohydrate metabolic process"/>
    <property type="evidence" value="ECO:0007669"/>
    <property type="project" value="InterPro"/>
</dbReference>
<protein>
    <submittedName>
        <fullName evidence="6">Maltodextrin glucosidase</fullName>
    </submittedName>
</protein>
<dbReference type="InterPro" id="IPR017069">
    <property type="entry name" value="MalZ"/>
</dbReference>
<dbReference type="InterPro" id="IPR004185">
    <property type="entry name" value="Glyco_hydro_13_lg-like_dom"/>
</dbReference>
<gene>
    <name evidence="6" type="ORF">C9J12_05885</name>
</gene>
<organism evidence="6 7">
    <name type="scientific">Photobacterium frigidiphilum</name>
    <dbReference type="NCBI Taxonomy" id="264736"/>
    <lineage>
        <taxon>Bacteria</taxon>
        <taxon>Pseudomonadati</taxon>
        <taxon>Pseudomonadota</taxon>
        <taxon>Gammaproteobacteria</taxon>
        <taxon>Vibrionales</taxon>
        <taxon>Vibrionaceae</taxon>
        <taxon>Photobacterium</taxon>
    </lineage>
</organism>
<dbReference type="SMART" id="SM00642">
    <property type="entry name" value="Aamy"/>
    <property type="match status" value="1"/>
</dbReference>
<dbReference type="GO" id="GO:0005737">
    <property type="term" value="C:cytoplasm"/>
    <property type="evidence" value="ECO:0007669"/>
    <property type="project" value="InterPro"/>
</dbReference>
<dbReference type="CDD" id="cd02857">
    <property type="entry name" value="E_set_CDase_PDE_N"/>
    <property type="match status" value="1"/>
</dbReference>
<dbReference type="NCBIfam" id="NF008051">
    <property type="entry name" value="PRK10785.1"/>
    <property type="match status" value="1"/>
</dbReference>
<dbReference type="InterPro" id="IPR032091">
    <property type="entry name" value="Malt_amylase-like_C"/>
</dbReference>
<dbReference type="Gene3D" id="3.20.20.80">
    <property type="entry name" value="Glycosidases"/>
    <property type="match status" value="1"/>
</dbReference>
<dbReference type="AlphaFoldDB" id="A0A2T3JMT1"/>
<dbReference type="InterPro" id="IPR006047">
    <property type="entry name" value="GH13_cat_dom"/>
</dbReference>
<dbReference type="RefSeq" id="WP_107241871.1">
    <property type="nucleotide sequence ID" value="NZ_PYMJ01000004.1"/>
</dbReference>
<evidence type="ECO:0000256" key="1">
    <source>
        <dbReference type="ARBA" id="ARBA00022801"/>
    </source>
</evidence>
<feature type="active site" description="Proton donor" evidence="3">
    <location>
        <position position="380"/>
    </location>
</feature>
<dbReference type="InterPro" id="IPR017853">
    <property type="entry name" value="GH"/>
</dbReference>
<sequence>MKTPFLYHGQDSAWLTPTDNTLNVTMVSDVDTLISAIFIRCEPDNEELLIDMERGRTQGRLQYWHGKLPINSDKDTTFYTFKVMQNSRQWWLHGCGVSPRVPGKEKHFKFNNQHQPPAWVKEQIFYQVFPDRFSNANPSISVQSNEYCLRGTEKPTIAKAWGESASNHDSSGPSEFFGGDLQGIHNKIDYLQELGVTALYLNPIFTAPSNHKYDTTDYLNIDPHLGTNEQFANMVADLHQRNMKIMLDAVYNHTSVDHPWFDMYQRNTADQAVGAYDHPNSTYRQYYQFADNSNEYVGWNGISTLPKLNFSNPEVQDYIYAGDDAVIKHWLKPPYNIDAWRFDVIHMLGEGKGAHNNAHFVKSFRNAAKSVNPDCYVLGEHFFEASNWLQGDQEDGAMNYYGFAHPLRAFFAQKDIAYHACQIDAEELVEWLNEARTKLPWLNQLSQLNQLDSHDTMRFLTMVDNNTETMHLALMMLFAYVGTPCVYYGTEVELQGGQDPDNRRCFPWERTEQEQKPQTFSYLQQLIAVRKSSTALQSGSVQWLLAENQHFAFARTTETEHVICLINNSESAKTLHLPVWQLGIESGSLRDLLTDDEWHISEGSVSITLAGKEGILLTASE</sequence>
<dbReference type="PANTHER" id="PTHR10357">
    <property type="entry name" value="ALPHA-AMYLASE FAMILY MEMBER"/>
    <property type="match status" value="1"/>
</dbReference>
<keyword evidence="7" id="KW-1185">Reference proteome</keyword>
<dbReference type="Gene3D" id="2.60.40.1180">
    <property type="entry name" value="Golgi alpha-mannosidase II"/>
    <property type="match status" value="1"/>
</dbReference>
<dbReference type="InterPro" id="IPR013780">
    <property type="entry name" value="Glyco_hydro_b"/>
</dbReference>
<dbReference type="CDD" id="cd11338">
    <property type="entry name" value="AmyAc_CMD"/>
    <property type="match status" value="1"/>
</dbReference>
<dbReference type="OrthoDB" id="9805159at2"/>
<evidence type="ECO:0000256" key="4">
    <source>
        <dbReference type="PIRSR" id="PIRSR036918-51"/>
    </source>
</evidence>
<dbReference type="SUPFAM" id="SSF51445">
    <property type="entry name" value="(Trans)glycosidases"/>
    <property type="match status" value="1"/>
</dbReference>
<name>A0A2T3JMT1_9GAMM</name>
<evidence type="ECO:0000313" key="6">
    <source>
        <dbReference type="EMBL" id="PSU50260.1"/>
    </source>
</evidence>
<proteinExistence type="predicted"/>
<reference evidence="6 7" key="1">
    <citation type="submission" date="2018-01" db="EMBL/GenBank/DDBJ databases">
        <title>Whole genome sequencing of Histamine producing bacteria.</title>
        <authorList>
            <person name="Butler K."/>
        </authorList>
    </citation>
    <scope>NUCLEOTIDE SEQUENCE [LARGE SCALE GENOMIC DNA]</scope>
    <source>
        <strain evidence="6 7">JCM 12947</strain>
    </source>
</reference>
<dbReference type="SUPFAM" id="SSF81296">
    <property type="entry name" value="E set domains"/>
    <property type="match status" value="1"/>
</dbReference>
<dbReference type="Pfam" id="PF16657">
    <property type="entry name" value="Malt_amylase_C"/>
    <property type="match status" value="1"/>
</dbReference>
<dbReference type="InterPro" id="IPR014756">
    <property type="entry name" value="Ig_E-set"/>
</dbReference>
<evidence type="ECO:0000256" key="2">
    <source>
        <dbReference type="ARBA" id="ARBA00023295"/>
    </source>
</evidence>
<dbReference type="EMBL" id="PYMJ01000004">
    <property type="protein sequence ID" value="PSU50260.1"/>
    <property type="molecule type" value="Genomic_DNA"/>
</dbReference>
<evidence type="ECO:0000259" key="5">
    <source>
        <dbReference type="SMART" id="SM00642"/>
    </source>
</evidence>
<dbReference type="SUPFAM" id="SSF51011">
    <property type="entry name" value="Glycosyl hydrolase domain"/>
    <property type="match status" value="1"/>
</dbReference>
<dbReference type="PANTHER" id="PTHR10357:SF210">
    <property type="entry name" value="MALTODEXTRIN GLUCOSIDASE"/>
    <property type="match status" value="1"/>
</dbReference>
<dbReference type="GO" id="GO:0004558">
    <property type="term" value="F:alpha-1,4-glucosidase activity"/>
    <property type="evidence" value="ECO:0007669"/>
    <property type="project" value="InterPro"/>
</dbReference>
<keyword evidence="1" id="KW-0378">Hydrolase</keyword>
<dbReference type="Proteomes" id="UP000240987">
    <property type="component" value="Unassembled WGS sequence"/>
</dbReference>
<dbReference type="Pfam" id="PF00128">
    <property type="entry name" value="Alpha-amylase"/>
    <property type="match status" value="1"/>
</dbReference>
<feature type="active site" description="Nucleophile" evidence="3">
    <location>
        <position position="343"/>
    </location>
</feature>